<gene>
    <name evidence="1" type="ORF">CBG25292</name>
    <name evidence="1" type="ORF">CBG_25292</name>
</gene>
<dbReference type="RefSeq" id="XP_045099253.1">
    <property type="nucleotide sequence ID" value="XM_045238351.1"/>
</dbReference>
<proteinExistence type="predicted"/>
<dbReference type="HOGENOM" id="CLU_2608158_0_0_1"/>
<reference evidence="1 2" key="1">
    <citation type="journal article" date="2003" name="PLoS Biol.">
        <title>The genome sequence of Caenorhabditis briggsae: a platform for comparative genomics.</title>
        <authorList>
            <person name="Stein L.D."/>
            <person name="Bao Z."/>
            <person name="Blasiar D."/>
            <person name="Blumenthal T."/>
            <person name="Brent M.R."/>
            <person name="Chen N."/>
            <person name="Chinwalla A."/>
            <person name="Clarke L."/>
            <person name="Clee C."/>
            <person name="Coghlan A."/>
            <person name="Coulson A."/>
            <person name="D'Eustachio P."/>
            <person name="Fitch D.H."/>
            <person name="Fulton L.A."/>
            <person name="Fulton R.E."/>
            <person name="Griffiths-Jones S."/>
            <person name="Harris T.W."/>
            <person name="Hillier L.W."/>
            <person name="Kamath R."/>
            <person name="Kuwabara P.E."/>
            <person name="Mardis E.R."/>
            <person name="Marra M.A."/>
            <person name="Miner T.L."/>
            <person name="Minx P."/>
            <person name="Mullikin J.C."/>
            <person name="Plumb R.W."/>
            <person name="Rogers J."/>
            <person name="Schein J.E."/>
            <person name="Sohrmann M."/>
            <person name="Spieth J."/>
            <person name="Stajich J.E."/>
            <person name="Wei C."/>
            <person name="Willey D."/>
            <person name="Wilson R.K."/>
            <person name="Durbin R."/>
            <person name="Waterston R.H."/>
        </authorList>
    </citation>
    <scope>NUCLEOTIDE SEQUENCE [LARGE SCALE GENOMIC DNA]</scope>
    <source>
        <strain evidence="1 2">AF16</strain>
    </source>
</reference>
<organism evidence="1 2">
    <name type="scientific">Caenorhabditis briggsae</name>
    <dbReference type="NCBI Taxonomy" id="6238"/>
    <lineage>
        <taxon>Eukaryota</taxon>
        <taxon>Metazoa</taxon>
        <taxon>Ecdysozoa</taxon>
        <taxon>Nematoda</taxon>
        <taxon>Chromadorea</taxon>
        <taxon>Rhabditida</taxon>
        <taxon>Rhabditina</taxon>
        <taxon>Rhabditomorpha</taxon>
        <taxon>Rhabditoidea</taxon>
        <taxon>Rhabditidae</taxon>
        <taxon>Peloderinae</taxon>
        <taxon>Caenorhabditis</taxon>
    </lineage>
</organism>
<dbReference type="Proteomes" id="UP000008549">
    <property type="component" value="Unassembled WGS sequence"/>
</dbReference>
<protein>
    <submittedName>
        <fullName evidence="1">Protein CBG25292</fullName>
    </submittedName>
</protein>
<accession>B6IIG2</accession>
<dbReference type="GeneID" id="68916785"/>
<dbReference type="CTD" id="68916785"/>
<reference evidence="1 2" key="2">
    <citation type="journal article" date="2011" name="PLoS Genet.">
        <title>Caenorhabditis briggsae recombinant inbred line genotypes reveal inter-strain incompatibility and the evolution of recombination.</title>
        <authorList>
            <person name="Ross J.A."/>
            <person name="Koboldt D.C."/>
            <person name="Staisch J.E."/>
            <person name="Chamberlin H.M."/>
            <person name="Gupta B.P."/>
            <person name="Miller R.D."/>
            <person name="Baird S.E."/>
            <person name="Haag E.S."/>
        </authorList>
    </citation>
    <scope>NUCLEOTIDE SEQUENCE [LARGE SCALE GENOMIC DNA]</scope>
    <source>
        <strain evidence="1 2">AF16</strain>
    </source>
</reference>
<name>B6IIG2_CAEBR</name>
<sequence length="79" mass="8715">MENILPPVRPSLSVSSMKWKNERSVLGKERRGGSCNFQNCEELARGGVCSSCSRVASKETLSARETRTLLLLPNIHKGI</sequence>
<dbReference type="AlphaFoldDB" id="B6IIG2"/>
<keyword evidence="2" id="KW-1185">Reference proteome</keyword>
<dbReference type="KEGG" id="cbr:CBG_25292"/>
<dbReference type="EMBL" id="HE600958">
    <property type="protein sequence ID" value="CAR99692.1"/>
    <property type="molecule type" value="Genomic_DNA"/>
</dbReference>
<evidence type="ECO:0000313" key="2">
    <source>
        <dbReference type="Proteomes" id="UP000008549"/>
    </source>
</evidence>
<dbReference type="InParanoid" id="B6IIG2"/>
<evidence type="ECO:0000313" key="1">
    <source>
        <dbReference type="EMBL" id="CAR99692.1"/>
    </source>
</evidence>